<proteinExistence type="predicted"/>
<dbReference type="AlphaFoldDB" id="A0A7Z7NIK1"/>
<sequence>MKPTDYRPTPCVPAWMRFCGHVLTCATVALVLTCCGTGTKATRAPPPSPPPPTIPSNLRQQCPDLPQPPNDLWATLLGNHDQVAAQYHDCQSSVHRLTQAVSEWETTAWAWYCKALEQAELNAKECRGEAQARSNGGRIDPPAK</sequence>
<accession>A0A7Z7NIK1</accession>
<evidence type="ECO:0000313" key="2">
    <source>
        <dbReference type="EMBL" id="SOO25355.1"/>
    </source>
</evidence>
<feature type="compositionally biased region" description="Pro residues" evidence="1">
    <location>
        <begin position="44"/>
        <end position="54"/>
    </location>
</feature>
<feature type="region of interest" description="Disordered" evidence="1">
    <location>
        <begin position="39"/>
        <end position="59"/>
    </location>
</feature>
<protein>
    <submittedName>
        <fullName evidence="2">Uncharacterized protein</fullName>
    </submittedName>
</protein>
<evidence type="ECO:0000313" key="3">
    <source>
        <dbReference type="Proteomes" id="UP000234345"/>
    </source>
</evidence>
<gene>
    <name evidence="2" type="ORF">XFF6991_450031</name>
</gene>
<evidence type="ECO:0000256" key="1">
    <source>
        <dbReference type="SAM" id="MobiDB-lite"/>
    </source>
</evidence>
<dbReference type="EMBL" id="OCZC01000072">
    <property type="protein sequence ID" value="SOO25355.1"/>
    <property type="molecule type" value="Genomic_DNA"/>
</dbReference>
<comment type="caution">
    <text evidence="2">The sequence shown here is derived from an EMBL/GenBank/DDBJ whole genome shotgun (WGS) entry which is preliminary data.</text>
</comment>
<reference evidence="2 3" key="1">
    <citation type="submission" date="2017-10" db="EMBL/GenBank/DDBJ databases">
        <authorList>
            <person name="Regsiter A."/>
            <person name="William W."/>
        </authorList>
    </citation>
    <scope>NUCLEOTIDE SEQUENCE [LARGE SCALE GENOMIC DNA]</scope>
    <source>
        <strain evidence="2 3">CFBP6991</strain>
    </source>
</reference>
<organism evidence="2 3">
    <name type="scientific">Xanthomonas campestris pv. phaseoli</name>
    <dbReference type="NCBI Taxonomy" id="317013"/>
    <lineage>
        <taxon>Bacteria</taxon>
        <taxon>Pseudomonadati</taxon>
        <taxon>Pseudomonadota</taxon>
        <taxon>Gammaproteobacteria</taxon>
        <taxon>Lysobacterales</taxon>
        <taxon>Lysobacteraceae</taxon>
        <taxon>Xanthomonas</taxon>
    </lineage>
</organism>
<dbReference type="Proteomes" id="UP000234345">
    <property type="component" value="Unassembled WGS sequence"/>
</dbReference>
<name>A0A7Z7NIK1_XANCH</name>